<accession>A0A1I1DDY1</accession>
<dbReference type="Proteomes" id="UP000199514">
    <property type="component" value="Unassembled WGS sequence"/>
</dbReference>
<protein>
    <submittedName>
        <fullName evidence="1">Uncharacterized protein</fullName>
    </submittedName>
</protein>
<name>A0A1I1DDY1_9BACT</name>
<evidence type="ECO:0000313" key="1">
    <source>
        <dbReference type="EMBL" id="SFB73155.1"/>
    </source>
</evidence>
<evidence type="ECO:0000313" key="2">
    <source>
        <dbReference type="Proteomes" id="UP000199514"/>
    </source>
</evidence>
<gene>
    <name evidence="1" type="ORF">SAMN05421780_101154</name>
</gene>
<proteinExistence type="predicted"/>
<sequence length="73" mass="8501">MQIYSFASIKLYKKSYFPKIEVAMKIEIFIFLKKSYKLQGLNLISNLNASFIVQIVRQLSDPIQDRSHCKQGS</sequence>
<dbReference type="STRING" id="927664.SAMN05421780_101154"/>
<dbReference type="AlphaFoldDB" id="A0A1I1DDY1"/>
<reference evidence="1 2" key="1">
    <citation type="submission" date="2016-10" db="EMBL/GenBank/DDBJ databases">
        <authorList>
            <person name="de Groot N.N."/>
        </authorList>
    </citation>
    <scope>NUCLEOTIDE SEQUENCE [LARGE SCALE GENOMIC DNA]</scope>
    <source>
        <strain evidence="1 2">DSM 6793</strain>
    </source>
</reference>
<organism evidence="1 2">
    <name type="scientific">Flexibacter flexilis DSM 6793</name>
    <dbReference type="NCBI Taxonomy" id="927664"/>
    <lineage>
        <taxon>Bacteria</taxon>
        <taxon>Pseudomonadati</taxon>
        <taxon>Bacteroidota</taxon>
        <taxon>Cytophagia</taxon>
        <taxon>Cytophagales</taxon>
        <taxon>Flexibacteraceae</taxon>
        <taxon>Flexibacter</taxon>
    </lineage>
</organism>
<keyword evidence="2" id="KW-1185">Reference proteome</keyword>
<dbReference type="EMBL" id="FOLE01000001">
    <property type="protein sequence ID" value="SFB73155.1"/>
    <property type="molecule type" value="Genomic_DNA"/>
</dbReference>